<sequence>MAELPCGEFSEFKEALQQLRALDDKIIYKLNTSVPTQSFAGLVSADERCKQLYEEMKAGYLARPAAIQHCIDRTSERVMELRTQREGAGGDDPATNKALRKEQTKLRLMQSELAVEDVIRERSTKVFKERCWKAYKPPDA</sequence>
<accession>A0AA35XAG8</accession>
<dbReference type="EMBL" id="CASHTH010003463">
    <property type="protein sequence ID" value="CAI8045326.1"/>
    <property type="molecule type" value="Genomic_DNA"/>
</dbReference>
<dbReference type="Pfam" id="PF09774">
    <property type="entry name" value="MIX23"/>
    <property type="match status" value="1"/>
</dbReference>
<name>A0AA35XAG8_GEOBA</name>
<evidence type="ECO:0000256" key="2">
    <source>
        <dbReference type="ARBA" id="ARBA00024228"/>
    </source>
</evidence>
<organism evidence="4 5">
    <name type="scientific">Geodia barretti</name>
    <name type="common">Barrett's horny sponge</name>
    <dbReference type="NCBI Taxonomy" id="519541"/>
    <lineage>
        <taxon>Eukaryota</taxon>
        <taxon>Metazoa</taxon>
        <taxon>Porifera</taxon>
        <taxon>Demospongiae</taxon>
        <taxon>Heteroscleromorpha</taxon>
        <taxon>Tetractinellida</taxon>
        <taxon>Astrophorina</taxon>
        <taxon>Geodiidae</taxon>
        <taxon>Geodia</taxon>
    </lineage>
</organism>
<dbReference type="Proteomes" id="UP001174909">
    <property type="component" value="Unassembled WGS sequence"/>
</dbReference>
<dbReference type="PANTHER" id="PTHR31905">
    <property type="entry name" value="COILED-COIL DOMAIN-CONTAINING PROTEIN 58"/>
    <property type="match status" value="1"/>
</dbReference>
<evidence type="ECO:0000313" key="5">
    <source>
        <dbReference type="Proteomes" id="UP001174909"/>
    </source>
</evidence>
<comment type="similarity">
    <text evidence="1">Belongs to the MIX23 family.</text>
</comment>
<evidence type="ECO:0000256" key="1">
    <source>
        <dbReference type="ARBA" id="ARBA00024204"/>
    </source>
</evidence>
<keyword evidence="5" id="KW-1185">Reference proteome</keyword>
<dbReference type="InterPro" id="IPR019171">
    <property type="entry name" value="MIX23"/>
</dbReference>
<comment type="caution">
    <text evidence="4">The sequence shown here is derived from an EMBL/GenBank/DDBJ whole genome shotgun (WGS) entry which is preliminary data.</text>
</comment>
<proteinExistence type="inferred from homology"/>
<evidence type="ECO:0000313" key="4">
    <source>
        <dbReference type="EMBL" id="CAI8045326.1"/>
    </source>
</evidence>
<dbReference type="PANTHER" id="PTHR31905:SF2">
    <property type="entry name" value="PROTEIN MIX23"/>
    <property type="match status" value="1"/>
</dbReference>
<evidence type="ECO:0000256" key="3">
    <source>
        <dbReference type="ARBA" id="ARBA00030733"/>
    </source>
</evidence>
<gene>
    <name evidence="4" type="ORF">GBAR_LOCUS25073</name>
</gene>
<dbReference type="GO" id="GO:0005758">
    <property type="term" value="C:mitochondrial intermembrane space"/>
    <property type="evidence" value="ECO:0007669"/>
    <property type="project" value="InterPro"/>
</dbReference>
<reference evidence="4" key="1">
    <citation type="submission" date="2023-03" db="EMBL/GenBank/DDBJ databases">
        <authorList>
            <person name="Steffen K."/>
            <person name="Cardenas P."/>
        </authorList>
    </citation>
    <scope>NUCLEOTIDE SEQUENCE</scope>
</reference>
<dbReference type="AlphaFoldDB" id="A0AA35XAG8"/>
<protein>
    <recommendedName>
        <fullName evidence="2">Protein MIX23</fullName>
    </recommendedName>
    <alternativeName>
        <fullName evidence="3">Coiled-coil domain-containing protein 58</fullName>
    </alternativeName>
</protein>